<dbReference type="InterPro" id="IPR006828">
    <property type="entry name" value="ASC_dom"/>
</dbReference>
<evidence type="ECO:0000256" key="1">
    <source>
        <dbReference type="ARBA" id="ARBA00010926"/>
    </source>
</evidence>
<evidence type="ECO:0000313" key="4">
    <source>
        <dbReference type="EnsemblPlants" id="Kaladp0081s0253.1.v1.1"/>
    </source>
</evidence>
<accession>A0A7N0URL7</accession>
<feature type="region of interest" description="Disordered" evidence="2">
    <location>
        <begin position="69"/>
        <end position="98"/>
    </location>
</feature>
<sequence>MSLQVQSAASKMNNNRHVENRFGENHDEFIVPGFEAPPSPPSSYDNLYPPDREDVDAPIAHFQLPHTLLNHPAPANLSDPCPDPDSQPEPLPQPANPTVNHLYIDGNIPGPVIGLGATFRFREKFVTVMYYRTVPRTGSAGAGRA</sequence>
<dbReference type="Gene3D" id="6.20.250.60">
    <property type="match status" value="1"/>
</dbReference>
<proteinExistence type="inferred from homology"/>
<evidence type="ECO:0000313" key="5">
    <source>
        <dbReference type="Proteomes" id="UP000594263"/>
    </source>
</evidence>
<evidence type="ECO:0000256" key="2">
    <source>
        <dbReference type="SAM" id="MobiDB-lite"/>
    </source>
</evidence>
<dbReference type="Gramene" id="Kaladp0081s0253.5.v1.1">
    <property type="protein sequence ID" value="Kaladp0081s0253.5.v1.1"/>
    <property type="gene ID" value="Kaladp0081s0253.v1.1"/>
</dbReference>
<dbReference type="InterPro" id="IPR043554">
    <property type="entry name" value="KINB"/>
</dbReference>
<dbReference type="Gramene" id="Kaladp0081s0253.1.v1.1">
    <property type="protein sequence ID" value="Kaladp0081s0253.1.v1.1"/>
    <property type="gene ID" value="Kaladp0081s0253.v1.1"/>
</dbReference>
<dbReference type="EnsemblPlants" id="Kaladp0081s0253.5.v1.1">
    <property type="protein sequence ID" value="Kaladp0081s0253.5.v1.1"/>
    <property type="gene ID" value="Kaladp0081s0253.v1.1"/>
</dbReference>
<dbReference type="EnsemblPlants" id="Kaladp0081s0253.6.v1.1">
    <property type="protein sequence ID" value="Kaladp0081s0253.6.v1.1"/>
    <property type="gene ID" value="Kaladp0081s0253.v1.1"/>
</dbReference>
<feature type="region of interest" description="Disordered" evidence="2">
    <location>
        <begin position="1"/>
        <end position="54"/>
    </location>
</feature>
<protein>
    <recommendedName>
        <fullName evidence="3">Association with the SNF1 complex (ASC) domain-containing protein</fullName>
    </recommendedName>
</protein>
<dbReference type="PANTHER" id="PTHR46316">
    <property type="entry name" value="SNF1-RELATED PROTEIN KINASE REGULATORY SUBUNIT BETA-1"/>
    <property type="match status" value="1"/>
</dbReference>
<dbReference type="InterPro" id="IPR037256">
    <property type="entry name" value="ASC_dom_sf"/>
</dbReference>
<dbReference type="EnsemblPlants" id="Kaladp0081s0253.1.v1.1">
    <property type="protein sequence ID" value="Kaladp0081s0253.1.v1.1"/>
    <property type="gene ID" value="Kaladp0081s0253.v1.1"/>
</dbReference>
<dbReference type="PANTHER" id="PTHR46316:SF5">
    <property type="entry name" value="SNF1-RELATED PROTEIN KINASE REGULATORY SUBUNIT BETA-3"/>
    <property type="match status" value="1"/>
</dbReference>
<dbReference type="OMA" id="YCENREN"/>
<dbReference type="EnsemblPlants" id="Kaladp0081s0253.7.v1.1">
    <property type="protein sequence ID" value="Kaladp0081s0253.7.v1.1"/>
    <property type="gene ID" value="Kaladp0081s0253.v1.1"/>
</dbReference>
<feature type="compositionally biased region" description="Polar residues" evidence="2">
    <location>
        <begin position="1"/>
        <end position="15"/>
    </location>
</feature>
<dbReference type="AlphaFoldDB" id="A0A7N0URL7"/>
<dbReference type="Gramene" id="Kaladp0081s0253.7.v1.1">
    <property type="protein sequence ID" value="Kaladp0081s0253.7.v1.1"/>
    <property type="gene ID" value="Kaladp0081s0253.v1.1"/>
</dbReference>
<dbReference type="SUPFAM" id="SSF160219">
    <property type="entry name" value="AMPKBI-like"/>
    <property type="match status" value="1"/>
</dbReference>
<organism evidence="4 5">
    <name type="scientific">Kalanchoe fedtschenkoi</name>
    <name type="common">Lavender scallops</name>
    <name type="synonym">South American air plant</name>
    <dbReference type="NCBI Taxonomy" id="63787"/>
    <lineage>
        <taxon>Eukaryota</taxon>
        <taxon>Viridiplantae</taxon>
        <taxon>Streptophyta</taxon>
        <taxon>Embryophyta</taxon>
        <taxon>Tracheophyta</taxon>
        <taxon>Spermatophyta</taxon>
        <taxon>Magnoliopsida</taxon>
        <taxon>eudicotyledons</taxon>
        <taxon>Gunneridae</taxon>
        <taxon>Pentapetalae</taxon>
        <taxon>Saxifragales</taxon>
        <taxon>Crassulaceae</taxon>
        <taxon>Kalanchoe</taxon>
    </lineage>
</organism>
<reference evidence="4" key="1">
    <citation type="submission" date="2021-01" db="UniProtKB">
        <authorList>
            <consortium name="EnsemblPlants"/>
        </authorList>
    </citation>
    <scope>IDENTIFICATION</scope>
</reference>
<evidence type="ECO:0000259" key="3">
    <source>
        <dbReference type="SMART" id="SM01010"/>
    </source>
</evidence>
<comment type="similarity">
    <text evidence="1">Belongs to the 5'-AMP-activated protein kinase beta subunit family.</text>
</comment>
<dbReference type="Gramene" id="Kaladp0081s0253.6.v1.1">
    <property type="protein sequence ID" value="Kaladp0081s0253.6.v1.1"/>
    <property type="gene ID" value="Kaladp0081s0253.v1.1"/>
</dbReference>
<name>A0A7N0URL7_KALFE</name>
<dbReference type="Proteomes" id="UP000594263">
    <property type="component" value="Unplaced"/>
</dbReference>
<feature type="compositionally biased region" description="Basic and acidic residues" evidence="2">
    <location>
        <begin position="16"/>
        <end position="29"/>
    </location>
</feature>
<dbReference type="Pfam" id="PF04739">
    <property type="entry name" value="AMPKBI"/>
    <property type="match status" value="1"/>
</dbReference>
<dbReference type="GO" id="GO:0005737">
    <property type="term" value="C:cytoplasm"/>
    <property type="evidence" value="ECO:0007669"/>
    <property type="project" value="UniProtKB-ARBA"/>
</dbReference>
<feature type="domain" description="Association with the SNF1 complex (ASC)" evidence="3">
    <location>
        <begin position="37"/>
        <end position="134"/>
    </location>
</feature>
<dbReference type="SMART" id="SM01010">
    <property type="entry name" value="AMPKBI"/>
    <property type="match status" value="1"/>
</dbReference>
<feature type="compositionally biased region" description="Pro residues" evidence="2">
    <location>
        <begin position="81"/>
        <end position="95"/>
    </location>
</feature>
<keyword evidence="5" id="KW-1185">Reference proteome</keyword>